<reference evidence="1" key="1">
    <citation type="journal article" date="2021" name="PeerJ">
        <title>Extensive microbial diversity within the chicken gut microbiome revealed by metagenomics and culture.</title>
        <authorList>
            <person name="Gilroy R."/>
            <person name="Ravi A."/>
            <person name="Getino M."/>
            <person name="Pursley I."/>
            <person name="Horton D.L."/>
            <person name="Alikhan N.F."/>
            <person name="Baker D."/>
            <person name="Gharbi K."/>
            <person name="Hall N."/>
            <person name="Watson M."/>
            <person name="Adriaenssens E.M."/>
            <person name="Foster-Nyarko E."/>
            <person name="Jarju S."/>
            <person name="Secka A."/>
            <person name="Antonio M."/>
            <person name="Oren A."/>
            <person name="Chaudhuri R.R."/>
            <person name="La Ragione R."/>
            <person name="Hildebrand F."/>
            <person name="Pallen M.J."/>
        </authorList>
    </citation>
    <scope>NUCLEOTIDE SEQUENCE</scope>
    <source>
        <strain evidence="1">ChiBcolR8-3208</strain>
    </source>
</reference>
<organism evidence="1 2">
    <name type="scientific">Candidatus Acutalibacter ornithocaccae</name>
    <dbReference type="NCBI Taxonomy" id="2838416"/>
    <lineage>
        <taxon>Bacteria</taxon>
        <taxon>Bacillati</taxon>
        <taxon>Bacillota</taxon>
        <taxon>Clostridia</taxon>
        <taxon>Eubacteriales</taxon>
        <taxon>Acutalibacteraceae</taxon>
        <taxon>Acutalibacter</taxon>
    </lineage>
</organism>
<comment type="caution">
    <text evidence="1">The sequence shown here is derived from an EMBL/GenBank/DDBJ whole genome shotgun (WGS) entry which is preliminary data.</text>
</comment>
<name>A0A9D2LY86_9FIRM</name>
<evidence type="ECO:0000313" key="2">
    <source>
        <dbReference type="Proteomes" id="UP000824214"/>
    </source>
</evidence>
<evidence type="ECO:0000313" key="1">
    <source>
        <dbReference type="EMBL" id="HJB37336.1"/>
    </source>
</evidence>
<accession>A0A9D2LY86</accession>
<feature type="non-terminal residue" evidence="1">
    <location>
        <position position="103"/>
    </location>
</feature>
<reference evidence="1" key="2">
    <citation type="submission" date="2021-04" db="EMBL/GenBank/DDBJ databases">
        <authorList>
            <person name="Gilroy R."/>
        </authorList>
    </citation>
    <scope>NUCLEOTIDE SEQUENCE</scope>
    <source>
        <strain evidence="1">ChiBcolR8-3208</strain>
    </source>
</reference>
<dbReference type="Proteomes" id="UP000824214">
    <property type="component" value="Unassembled WGS sequence"/>
</dbReference>
<protein>
    <submittedName>
        <fullName evidence="1">Uncharacterized protein</fullName>
    </submittedName>
</protein>
<dbReference type="AlphaFoldDB" id="A0A9D2LY86"/>
<proteinExistence type="predicted"/>
<sequence>MAFLTDRRNWEKIAVALFAVLLLFLLPVLSVEAIFQADMDWDSPELVSAVLEELDVDSLGFLESSNSVLTQLQEALKAAGFGFDEFRKAQALYWLALSPFSEE</sequence>
<dbReference type="EMBL" id="DWXZ01000092">
    <property type="protein sequence ID" value="HJB37336.1"/>
    <property type="molecule type" value="Genomic_DNA"/>
</dbReference>
<gene>
    <name evidence="1" type="ORF">H9942_04615</name>
</gene>